<dbReference type="Gene3D" id="3.40.50.720">
    <property type="entry name" value="NAD(P)-binding Rossmann-like Domain"/>
    <property type="match status" value="1"/>
</dbReference>
<protein>
    <submittedName>
        <fullName evidence="2">NAD(P)-bd_dom domain-containing protein</fullName>
    </submittedName>
</protein>
<evidence type="ECO:0000313" key="2">
    <source>
        <dbReference type="WBParaSite" id="maker-PairedContig_799-snap-gene-0.6-mRNA-1"/>
    </source>
</evidence>
<accession>A0A1I8EZK7</accession>
<sequence length="661" mass="74783">MKLTTFTSDTDASLLKATEAKNGKKWDRKIGYKTKSHSNAKPMEADYTIYEMQIVISCKDTIQMADELNFLIVGGLNYIGLHIMEYLLEKYPNIKLTILDLSSNTACTNEILKKVENYSQQCIVTIGSPGNSELVKKILKEHKINNVLYNIWNDDVNAIAAKNDHPGCFRKTLSCLTQFLEILRCHENLTKFILISSEEVYGKQRVKLETIATKPCSLKGAAINACEMMLRSYLTSYRLPAVIVRLSAVIYGGIMDDNLLLQLKQDDNEKSGTVGLLHIRDAVIGIGSALEHGQIGEVYNIGGQCDCSPDFLQLIPKLKSGEISSNEINILPLTMSSMKAEVELFWKAKILQSDGMREIIDKNENQQNEMDSASTHKILIYGTDFALKRLSRLIENKKRYLPESVQKENIIIANQPSSDIDINEIIDISPSHIIYIFLPNASEALTCDSKARIGTETNITTRVILKTKLYTLPYAPWFLASFCNKRSIHFTYLTSYNAYDESFFCTNHPISFPEDEEIPSSYNIYNYLMAINIFADRLLQQFENILICRAGLMIDKEYDLDKMTCFALNPQLYLSLLSNCIPLVLDLALKRHAGTIEISNQAVVDDYDFRELCNQGNRPFGASVKFLSSENKDSNDDNHDNDECIDIEAESYEHSENDIAE</sequence>
<reference evidence="2" key="1">
    <citation type="submission" date="2016-11" db="UniProtKB">
        <authorList>
            <consortium name="WormBaseParasite"/>
        </authorList>
    </citation>
    <scope>IDENTIFICATION</scope>
    <source>
        <strain evidence="2">pt0022</strain>
    </source>
</reference>
<dbReference type="GO" id="GO:0003824">
    <property type="term" value="F:catalytic activity"/>
    <property type="evidence" value="ECO:0007669"/>
    <property type="project" value="UniProtKB-ARBA"/>
</dbReference>
<dbReference type="SUPFAM" id="SSF51735">
    <property type="entry name" value="NAD(P)-binding Rossmann-fold domains"/>
    <property type="match status" value="1"/>
</dbReference>
<proteinExistence type="predicted"/>
<dbReference type="InterPro" id="IPR016040">
    <property type="entry name" value="NAD(P)-bd_dom"/>
</dbReference>
<dbReference type="AlphaFoldDB" id="A0A1I8EZK7"/>
<dbReference type="Pfam" id="PF16363">
    <property type="entry name" value="GDP_Man_Dehyd"/>
    <property type="match status" value="1"/>
</dbReference>
<dbReference type="WBParaSite" id="maker-PairedContig_799-snap-gene-0.6-mRNA-1">
    <property type="protein sequence ID" value="maker-PairedContig_799-snap-gene-0.6-mRNA-1"/>
    <property type="gene ID" value="maker-PairedContig_799-snap-gene-0.6"/>
</dbReference>
<feature type="domain" description="NAD(P)-binding" evidence="1">
    <location>
        <begin position="71"/>
        <end position="247"/>
    </location>
</feature>
<evidence type="ECO:0000259" key="1">
    <source>
        <dbReference type="Pfam" id="PF16363"/>
    </source>
</evidence>
<organism evidence="2">
    <name type="scientific">Wuchereria bancrofti</name>
    <dbReference type="NCBI Taxonomy" id="6293"/>
    <lineage>
        <taxon>Eukaryota</taxon>
        <taxon>Metazoa</taxon>
        <taxon>Ecdysozoa</taxon>
        <taxon>Nematoda</taxon>
        <taxon>Chromadorea</taxon>
        <taxon>Rhabditida</taxon>
        <taxon>Spirurina</taxon>
        <taxon>Spiruromorpha</taxon>
        <taxon>Filarioidea</taxon>
        <taxon>Onchocercidae</taxon>
        <taxon>Wuchereria</taxon>
    </lineage>
</organism>
<dbReference type="InterPro" id="IPR036291">
    <property type="entry name" value="NAD(P)-bd_dom_sf"/>
</dbReference>
<dbReference type="STRING" id="6293.A0A1I8EZK7"/>
<dbReference type="PANTHER" id="PTHR43000">
    <property type="entry name" value="DTDP-D-GLUCOSE 4,6-DEHYDRATASE-RELATED"/>
    <property type="match status" value="1"/>
</dbReference>
<name>A0A1I8EZK7_WUCBA</name>